<evidence type="ECO:0000256" key="3">
    <source>
        <dbReference type="SAM" id="MobiDB-lite"/>
    </source>
</evidence>
<feature type="compositionally biased region" description="Polar residues" evidence="3">
    <location>
        <begin position="331"/>
        <end position="347"/>
    </location>
</feature>
<dbReference type="GO" id="GO:0006281">
    <property type="term" value="P:DNA repair"/>
    <property type="evidence" value="ECO:0007669"/>
    <property type="project" value="UniProtKB-UniRule"/>
</dbReference>
<dbReference type="PIRSF" id="PIRSF009303">
    <property type="entry name" value="Cell_cycle_RAD9"/>
    <property type="match status" value="1"/>
</dbReference>
<sequence>MASLWFSLVPEAFLKLHDVLVCLAKFNDAVSIEAEHDFLRLSTLNPSKSGYASFKFDSGSFFSQFSFDRRMRGNTTDTGTRSNTAKLSCQLYIKALLSVFKGRTIDFKDKDTAVEECKVQIFDGLDETECRVVIQIICKHGVVKTYKLIYEPVEVQHAVFDKSKTQNKWVIDSKFLREIVEYFGPTAEQLDIFTDNGKAIFTSFTTRVTNGKGRATHAFVDPMATLDLMIYAEILKQPVHTSVAIDTRDFESHLVEERLHVAISVKDFKAIIMHADTLKTMITARYTRPCRPLQFSYESGGITCEFTLMTRGETEDIDVSSNGDARELSARSYSRPPQTASVNNGSTAVVEHGDPSRNESAQASFRRGTIEETPQETPAAASALLDPNSLFVPMDDDRQWDEPQYGDEQEDILGWDASINHDVQPSFVGTIQDRNVTVEESEQRARETESTAIPPTQRISQVCLITTFRCKIRWGICGASPLNRCIFM</sequence>
<comment type="similarity">
    <text evidence="1 2">Belongs to the rad9 family.</text>
</comment>
<dbReference type="Pfam" id="PF04139">
    <property type="entry name" value="Rad9"/>
    <property type="match status" value="1"/>
</dbReference>
<proteinExistence type="inferred from homology"/>
<protein>
    <recommendedName>
        <fullName evidence="2">DNA repair protein rad9</fullName>
    </recommendedName>
</protein>
<dbReference type="AlphaFoldDB" id="C5PAP8"/>
<evidence type="ECO:0000313" key="5">
    <source>
        <dbReference type="Proteomes" id="UP000009084"/>
    </source>
</evidence>
<dbReference type="Proteomes" id="UP000009084">
    <property type="component" value="Unassembled WGS sequence"/>
</dbReference>
<dbReference type="HOGENOM" id="CLU_030657_1_0_1"/>
<keyword evidence="2" id="KW-0227">DNA damage</keyword>
<reference evidence="4 5" key="1">
    <citation type="journal article" date="2009" name="Genome Res.">
        <title>Comparative genomic analyses of the human fungal pathogens Coccidioides and their relatives.</title>
        <authorList>
            <person name="Sharpton T.J."/>
            <person name="Stajich J.E."/>
            <person name="Rounsley S.D."/>
            <person name="Gardner M.J."/>
            <person name="Wortman J.R."/>
            <person name="Jordar V.S."/>
            <person name="Maiti R."/>
            <person name="Kodira C.D."/>
            <person name="Neafsey D.E."/>
            <person name="Zeng Q."/>
            <person name="Hung C.-Y."/>
            <person name="McMahan C."/>
            <person name="Muszewska A."/>
            <person name="Grynberg M."/>
            <person name="Mandel M.A."/>
            <person name="Kellner E.M."/>
            <person name="Barker B.M."/>
            <person name="Galgiani J.N."/>
            <person name="Orbach M.J."/>
            <person name="Kirkland T.N."/>
            <person name="Cole G.T."/>
            <person name="Henn M.R."/>
            <person name="Birren B.W."/>
            <person name="Taylor J.W."/>
        </authorList>
    </citation>
    <scope>NUCLEOTIDE SEQUENCE [LARGE SCALE GENOMIC DNA]</scope>
    <source>
        <strain evidence="5">C735</strain>
    </source>
</reference>
<dbReference type="InterPro" id="IPR026584">
    <property type="entry name" value="Rad9"/>
</dbReference>
<name>C5PAP8_COCP7</name>
<dbReference type="OrthoDB" id="60092at2759"/>
<dbReference type="SUPFAM" id="SSF55979">
    <property type="entry name" value="DNA clamp"/>
    <property type="match status" value="1"/>
</dbReference>
<evidence type="ECO:0000313" key="4">
    <source>
        <dbReference type="EMBL" id="EER25682.1"/>
    </source>
</evidence>
<dbReference type="GO" id="GO:0000076">
    <property type="term" value="P:DNA replication checkpoint signaling"/>
    <property type="evidence" value="ECO:0007669"/>
    <property type="project" value="TreeGrafter"/>
</dbReference>
<evidence type="ECO:0000256" key="1">
    <source>
        <dbReference type="ARBA" id="ARBA00008494"/>
    </source>
</evidence>
<comment type="function">
    <text evidence="2">Acts in DNA repair and mutagenesis. Involved in promoting resistance to ionizing radiation and UV light, as well as regulating cell cycle progression after irradiation.</text>
</comment>
<dbReference type="GO" id="GO:0071479">
    <property type="term" value="P:cellular response to ionizing radiation"/>
    <property type="evidence" value="ECO:0007669"/>
    <property type="project" value="TreeGrafter"/>
</dbReference>
<evidence type="ECO:0000256" key="2">
    <source>
        <dbReference type="PIRNR" id="PIRNR009303"/>
    </source>
</evidence>
<dbReference type="PANTHER" id="PTHR15237:SF0">
    <property type="entry name" value="CELL CYCLE CHECKPOINT CONTROL PROTEIN"/>
    <property type="match status" value="1"/>
</dbReference>
<dbReference type="InterPro" id="IPR046938">
    <property type="entry name" value="DNA_clamp_sf"/>
</dbReference>
<feature type="region of interest" description="Disordered" evidence="3">
    <location>
        <begin position="315"/>
        <end position="382"/>
    </location>
</feature>
<dbReference type="GO" id="GO:0031573">
    <property type="term" value="P:mitotic intra-S DNA damage checkpoint signaling"/>
    <property type="evidence" value="ECO:0007669"/>
    <property type="project" value="TreeGrafter"/>
</dbReference>
<gene>
    <name evidence="4" type="ORF">CPC735_041260</name>
</gene>
<dbReference type="Gene3D" id="3.70.10.10">
    <property type="match status" value="1"/>
</dbReference>
<dbReference type="InterPro" id="IPR007268">
    <property type="entry name" value="Rad9/Ddc1"/>
</dbReference>
<dbReference type="VEuPathDB" id="FungiDB:CPC735_041260"/>
<organism evidence="4 5">
    <name type="scientific">Coccidioides posadasii (strain C735)</name>
    <name type="common">Valley fever fungus</name>
    <dbReference type="NCBI Taxonomy" id="222929"/>
    <lineage>
        <taxon>Eukaryota</taxon>
        <taxon>Fungi</taxon>
        <taxon>Dikarya</taxon>
        <taxon>Ascomycota</taxon>
        <taxon>Pezizomycotina</taxon>
        <taxon>Eurotiomycetes</taxon>
        <taxon>Eurotiomycetidae</taxon>
        <taxon>Onygenales</taxon>
        <taxon>Onygenaceae</taxon>
        <taxon>Coccidioides</taxon>
    </lineage>
</organism>
<dbReference type="EMBL" id="ACFW01000035">
    <property type="protein sequence ID" value="EER25682.1"/>
    <property type="molecule type" value="Genomic_DNA"/>
</dbReference>
<dbReference type="PANTHER" id="PTHR15237">
    <property type="entry name" value="DNA REPAIR PROTEIN RAD9"/>
    <property type="match status" value="1"/>
</dbReference>
<accession>C5PAP8</accession>
<dbReference type="GO" id="GO:0030896">
    <property type="term" value="C:checkpoint clamp complex"/>
    <property type="evidence" value="ECO:0007669"/>
    <property type="project" value="UniProtKB-UniRule"/>
</dbReference>
<comment type="caution">
    <text evidence="4">The sequence shown here is derived from an EMBL/GenBank/DDBJ whole genome shotgun (WGS) entry which is preliminary data.</text>
</comment>